<reference evidence="1 2" key="1">
    <citation type="journal article" date="2018" name="PLoS ONE">
        <title>The draft genome of Kipferlia bialata reveals reductive genome evolution in fornicate parasites.</title>
        <authorList>
            <person name="Tanifuji G."/>
            <person name="Takabayashi S."/>
            <person name="Kume K."/>
            <person name="Takagi M."/>
            <person name="Nakayama T."/>
            <person name="Kamikawa R."/>
            <person name="Inagaki Y."/>
            <person name="Hashimoto T."/>
        </authorList>
    </citation>
    <scope>NUCLEOTIDE SEQUENCE [LARGE SCALE GENOMIC DNA]</scope>
    <source>
        <strain evidence="1">NY0173</strain>
    </source>
</reference>
<evidence type="ECO:0000313" key="2">
    <source>
        <dbReference type="Proteomes" id="UP000265618"/>
    </source>
</evidence>
<accession>A0A9K3DB81</accession>
<protein>
    <submittedName>
        <fullName evidence="1">Uncharacterized protein</fullName>
    </submittedName>
</protein>
<sequence>AVVVLTRSVVVYMIYFRFQDNITAAGYCDVIFSAVLGNSAVLAVLALVHPLVLGAGNVPASLKGLFAIDHGHELFSLYIRRQGDTK</sequence>
<name>A0A9K3DB81_9EUKA</name>
<feature type="non-terminal residue" evidence="1">
    <location>
        <position position="86"/>
    </location>
</feature>
<dbReference type="EMBL" id="BDIP01010077">
    <property type="protein sequence ID" value="GIQ92598.1"/>
    <property type="molecule type" value="Genomic_DNA"/>
</dbReference>
<gene>
    <name evidence="1" type="ORF">KIPB_016461</name>
</gene>
<organism evidence="1 2">
    <name type="scientific">Kipferlia bialata</name>
    <dbReference type="NCBI Taxonomy" id="797122"/>
    <lineage>
        <taxon>Eukaryota</taxon>
        <taxon>Metamonada</taxon>
        <taxon>Carpediemonas-like organisms</taxon>
        <taxon>Kipferlia</taxon>
    </lineage>
</organism>
<keyword evidence="2" id="KW-1185">Reference proteome</keyword>
<feature type="non-terminal residue" evidence="1">
    <location>
        <position position="1"/>
    </location>
</feature>
<dbReference type="AlphaFoldDB" id="A0A9K3DB81"/>
<dbReference type="Proteomes" id="UP000265618">
    <property type="component" value="Unassembled WGS sequence"/>
</dbReference>
<evidence type="ECO:0000313" key="1">
    <source>
        <dbReference type="EMBL" id="GIQ92598.1"/>
    </source>
</evidence>
<proteinExistence type="predicted"/>
<comment type="caution">
    <text evidence="1">The sequence shown here is derived from an EMBL/GenBank/DDBJ whole genome shotgun (WGS) entry which is preliminary data.</text>
</comment>